<dbReference type="PROSITE" id="PS00216">
    <property type="entry name" value="SUGAR_TRANSPORT_1"/>
    <property type="match status" value="1"/>
</dbReference>
<feature type="transmembrane region" description="Helical" evidence="8">
    <location>
        <begin position="296"/>
        <end position="313"/>
    </location>
</feature>
<keyword evidence="10" id="KW-1185">Reference proteome</keyword>
<feature type="transmembrane region" description="Helical" evidence="8">
    <location>
        <begin position="62"/>
        <end position="86"/>
    </location>
</feature>
<dbReference type="InterPro" id="IPR020846">
    <property type="entry name" value="MFS_dom"/>
</dbReference>
<proteinExistence type="predicted"/>
<dbReference type="GO" id="GO:0022857">
    <property type="term" value="F:transmembrane transporter activity"/>
    <property type="evidence" value="ECO:0007669"/>
    <property type="project" value="InterPro"/>
</dbReference>
<evidence type="ECO:0000256" key="6">
    <source>
        <dbReference type="ARBA" id="ARBA00022989"/>
    </source>
</evidence>
<dbReference type="KEGG" id="apln:108734427"/>
<dbReference type="AlphaFoldDB" id="A0A1W4WN75"/>
<keyword evidence="7 8" id="KW-0472">Membrane</keyword>
<feature type="transmembrane region" description="Helical" evidence="8">
    <location>
        <begin position="149"/>
        <end position="170"/>
    </location>
</feature>
<feature type="transmembrane region" description="Helical" evidence="8">
    <location>
        <begin position="325"/>
        <end position="344"/>
    </location>
</feature>
<dbReference type="Pfam" id="PF00083">
    <property type="entry name" value="Sugar_tr"/>
    <property type="match status" value="1"/>
</dbReference>
<reference evidence="11" key="1">
    <citation type="submission" date="2025-08" db="UniProtKB">
        <authorList>
            <consortium name="RefSeq"/>
        </authorList>
    </citation>
    <scope>IDENTIFICATION</scope>
    <source>
        <tissue evidence="11">Entire body</tissue>
    </source>
</reference>
<keyword evidence="2" id="KW-0813">Transport</keyword>
<dbReference type="GO" id="GO:0005886">
    <property type="term" value="C:plasma membrane"/>
    <property type="evidence" value="ECO:0007669"/>
    <property type="project" value="UniProtKB-SubCell"/>
</dbReference>
<feature type="domain" description="Major facilitator superfamily (MFS) profile" evidence="9">
    <location>
        <begin position="22"/>
        <end position="447"/>
    </location>
</feature>
<feature type="transmembrane region" description="Helical" evidence="8">
    <location>
        <begin position="419"/>
        <end position="443"/>
    </location>
</feature>
<dbReference type="Proteomes" id="UP000192223">
    <property type="component" value="Unplaced"/>
</dbReference>
<accession>A0A1W4WN75</accession>
<dbReference type="InterPro" id="IPR036259">
    <property type="entry name" value="MFS_trans_sf"/>
</dbReference>
<organism evidence="10 11">
    <name type="scientific">Agrilus planipennis</name>
    <name type="common">Emerald ash borer</name>
    <name type="synonym">Agrilus marcopoli</name>
    <dbReference type="NCBI Taxonomy" id="224129"/>
    <lineage>
        <taxon>Eukaryota</taxon>
        <taxon>Metazoa</taxon>
        <taxon>Ecdysozoa</taxon>
        <taxon>Arthropoda</taxon>
        <taxon>Hexapoda</taxon>
        <taxon>Insecta</taxon>
        <taxon>Pterygota</taxon>
        <taxon>Neoptera</taxon>
        <taxon>Endopterygota</taxon>
        <taxon>Coleoptera</taxon>
        <taxon>Polyphaga</taxon>
        <taxon>Elateriformia</taxon>
        <taxon>Buprestoidea</taxon>
        <taxon>Buprestidae</taxon>
        <taxon>Agrilinae</taxon>
        <taxon>Agrilus</taxon>
    </lineage>
</organism>
<name>A0A1W4WN75_AGRPL</name>
<dbReference type="InParanoid" id="A0A1W4WN75"/>
<feature type="transmembrane region" description="Helical" evidence="8">
    <location>
        <begin position="393"/>
        <end position="413"/>
    </location>
</feature>
<dbReference type="InterPro" id="IPR005828">
    <property type="entry name" value="MFS_sugar_transport-like"/>
</dbReference>
<evidence type="ECO:0000256" key="3">
    <source>
        <dbReference type="ARBA" id="ARBA00022475"/>
    </source>
</evidence>
<dbReference type="PROSITE" id="PS51257">
    <property type="entry name" value="PROKAR_LIPOPROTEIN"/>
    <property type="match status" value="1"/>
</dbReference>
<feature type="transmembrane region" description="Helical" evidence="8">
    <location>
        <begin position="176"/>
        <end position="194"/>
    </location>
</feature>
<evidence type="ECO:0000259" key="9">
    <source>
        <dbReference type="PROSITE" id="PS50850"/>
    </source>
</evidence>
<evidence type="ECO:0000256" key="7">
    <source>
        <dbReference type="ARBA" id="ARBA00023136"/>
    </source>
</evidence>
<evidence type="ECO:0000256" key="1">
    <source>
        <dbReference type="ARBA" id="ARBA00004651"/>
    </source>
</evidence>
<evidence type="ECO:0000256" key="4">
    <source>
        <dbReference type="ARBA" id="ARBA00022597"/>
    </source>
</evidence>
<gene>
    <name evidence="11" type="primary">LOC108734427</name>
</gene>
<protein>
    <submittedName>
        <fullName evidence="11">Facilitated trehalose transporter Tret1-like</fullName>
    </submittedName>
</protein>
<keyword evidence="6 8" id="KW-1133">Transmembrane helix</keyword>
<evidence type="ECO:0000313" key="11">
    <source>
        <dbReference type="RefSeq" id="XP_018321495.1"/>
    </source>
</evidence>
<comment type="subcellular location">
    <subcellularLocation>
        <location evidence="1">Cell membrane</location>
        <topology evidence="1">Multi-pass membrane protein</topology>
    </subcellularLocation>
</comment>
<dbReference type="STRING" id="224129.A0A1W4WN75"/>
<dbReference type="InterPro" id="IPR050549">
    <property type="entry name" value="MFS_Trehalose_Transporter"/>
</dbReference>
<sequence>MISELKVHPGDQRNRQWFQIVAILIACISSLNFGLSFGWTSPSIPNLLSSNSTIKISFEECSYFPIIQSLCLMGTCPIVAILVEILGRKRCALLLSVPYLISWILIATANSTLMLNLSRLFAGIGDSSVFTVLPMYVGEIAEPNVRGLWGNMVGIGVYLGQFIINVIGAFMSIPHTAIVCALGPTLHLILFSFMPESPYFLLMKGREEAARKSLQTLRWKKDVDEEFIKLESDVKRQISEKGTLRDLFVKSVNRRALIVGCGLRAAQQFSGMPAFGVYTQYMFEQSGSVFSKSTSSIIYTGALLLIMSSNMFLMDRYGRRLSMMLSSIGCGLTLLVLAAFCYVADNELVDVSSVRWIPLLGMVIWLLFAGSGLGLVPILMLGELFSASVKGKAINVVCIFFAASFLTSTKVFQTLANNFGLFAPFTFFGLCCVVILIFSYTCVPETKGKTLEEIQQMLRRTK</sequence>
<evidence type="ECO:0000256" key="2">
    <source>
        <dbReference type="ARBA" id="ARBA00022448"/>
    </source>
</evidence>
<dbReference type="GeneID" id="108734427"/>
<dbReference type="FunFam" id="1.20.1250.20:FF:000218">
    <property type="entry name" value="facilitated trehalose transporter Tret1"/>
    <property type="match status" value="1"/>
</dbReference>
<feature type="transmembrane region" description="Helical" evidence="8">
    <location>
        <begin position="356"/>
        <end position="381"/>
    </location>
</feature>
<feature type="transmembrane region" description="Helical" evidence="8">
    <location>
        <begin position="93"/>
        <end position="114"/>
    </location>
</feature>
<evidence type="ECO:0000256" key="8">
    <source>
        <dbReference type="SAM" id="Phobius"/>
    </source>
</evidence>
<keyword evidence="3" id="KW-1003">Cell membrane</keyword>
<dbReference type="InterPro" id="IPR005829">
    <property type="entry name" value="Sugar_transporter_CS"/>
</dbReference>
<evidence type="ECO:0000313" key="10">
    <source>
        <dbReference type="Proteomes" id="UP000192223"/>
    </source>
</evidence>
<dbReference type="PANTHER" id="PTHR48021">
    <property type="match status" value="1"/>
</dbReference>
<dbReference type="PANTHER" id="PTHR48021:SF46">
    <property type="entry name" value="MAJOR FACILITATOR SUPERFAMILY (MFS) PROFILE DOMAIN-CONTAINING PROTEIN"/>
    <property type="match status" value="1"/>
</dbReference>
<feature type="transmembrane region" description="Helical" evidence="8">
    <location>
        <begin position="20"/>
        <end position="42"/>
    </location>
</feature>
<dbReference type="Gene3D" id="1.20.1250.20">
    <property type="entry name" value="MFS general substrate transporter like domains"/>
    <property type="match status" value="1"/>
</dbReference>
<keyword evidence="5 8" id="KW-0812">Transmembrane</keyword>
<dbReference type="RefSeq" id="XP_018321495.1">
    <property type="nucleotide sequence ID" value="XM_018465993.2"/>
</dbReference>
<evidence type="ECO:0000256" key="5">
    <source>
        <dbReference type="ARBA" id="ARBA00022692"/>
    </source>
</evidence>
<dbReference type="PROSITE" id="PS50850">
    <property type="entry name" value="MFS"/>
    <property type="match status" value="1"/>
</dbReference>
<keyword evidence="4" id="KW-0762">Sugar transport</keyword>
<dbReference type="SUPFAM" id="SSF103473">
    <property type="entry name" value="MFS general substrate transporter"/>
    <property type="match status" value="1"/>
</dbReference>
<dbReference type="OrthoDB" id="6133115at2759"/>